<evidence type="ECO:0000256" key="1">
    <source>
        <dbReference type="SAM" id="MobiDB-lite"/>
    </source>
</evidence>
<organism evidence="2 3">
    <name type="scientific">Brassica cretica</name>
    <name type="common">Mustard</name>
    <dbReference type="NCBI Taxonomy" id="69181"/>
    <lineage>
        <taxon>Eukaryota</taxon>
        <taxon>Viridiplantae</taxon>
        <taxon>Streptophyta</taxon>
        <taxon>Embryophyta</taxon>
        <taxon>Tracheophyta</taxon>
        <taxon>Spermatophyta</taxon>
        <taxon>Magnoliopsida</taxon>
        <taxon>eudicotyledons</taxon>
        <taxon>Gunneridae</taxon>
        <taxon>Pentapetalae</taxon>
        <taxon>rosids</taxon>
        <taxon>malvids</taxon>
        <taxon>Brassicales</taxon>
        <taxon>Brassicaceae</taxon>
        <taxon>Brassiceae</taxon>
        <taxon>Brassica</taxon>
    </lineage>
</organism>
<feature type="region of interest" description="Disordered" evidence="1">
    <location>
        <begin position="67"/>
        <end position="111"/>
    </location>
</feature>
<evidence type="ECO:0000313" key="3">
    <source>
        <dbReference type="Proteomes" id="UP000266723"/>
    </source>
</evidence>
<name>A0ABQ7AA06_BRACR</name>
<dbReference type="Proteomes" id="UP000266723">
    <property type="component" value="Unassembled WGS sequence"/>
</dbReference>
<dbReference type="EMBL" id="QGKV02002055">
    <property type="protein sequence ID" value="KAF3494522.1"/>
    <property type="molecule type" value="Genomic_DNA"/>
</dbReference>
<gene>
    <name evidence="2" type="ORF">DY000_02055162</name>
</gene>
<feature type="compositionally biased region" description="Basic and acidic residues" evidence="1">
    <location>
        <begin position="7"/>
        <end position="17"/>
    </location>
</feature>
<comment type="caution">
    <text evidence="2">The sequence shown here is derived from an EMBL/GenBank/DDBJ whole genome shotgun (WGS) entry which is preliminary data.</text>
</comment>
<reference evidence="2 3" key="1">
    <citation type="journal article" date="2020" name="BMC Genomics">
        <title>Intraspecific diversification of the crop wild relative Brassica cretica Lam. using demographic model selection.</title>
        <authorList>
            <person name="Kioukis A."/>
            <person name="Michalopoulou V.A."/>
            <person name="Briers L."/>
            <person name="Pirintsos S."/>
            <person name="Studholme D.J."/>
            <person name="Pavlidis P."/>
            <person name="Sarris P.F."/>
        </authorList>
    </citation>
    <scope>NUCLEOTIDE SEQUENCE [LARGE SCALE GENOMIC DNA]</scope>
    <source>
        <strain evidence="3">cv. PFS-1207/04</strain>
    </source>
</reference>
<feature type="compositionally biased region" description="Basic and acidic residues" evidence="1">
    <location>
        <begin position="98"/>
        <end position="107"/>
    </location>
</feature>
<keyword evidence="3" id="KW-1185">Reference proteome</keyword>
<evidence type="ECO:0000313" key="2">
    <source>
        <dbReference type="EMBL" id="KAF3494522.1"/>
    </source>
</evidence>
<proteinExistence type="predicted"/>
<feature type="region of interest" description="Disordered" evidence="1">
    <location>
        <begin position="1"/>
        <end position="32"/>
    </location>
</feature>
<sequence length="169" mass="18869">MPPRSRLSGEEKGKDIADFLSPTRDVSAPCSPLDDFDLIHRDAFQDTENMTLSQRLLVADAHRMIRDEDADRVEVGSSVASGSEDRGRDQDDTATGSERADTDESDRSATPLRQVRERVCFDQIDCRPTVYHPVRHPNTIAYPEKFFESAQAIAAHSHLRAAEGSVTRK</sequence>
<accession>A0ABQ7AA06</accession>
<protein>
    <submittedName>
        <fullName evidence="2">Uncharacterized protein</fullName>
    </submittedName>
</protein>